<dbReference type="InterPro" id="IPR014710">
    <property type="entry name" value="RmlC-like_jellyroll"/>
</dbReference>
<dbReference type="EMBL" id="FOTI01000036">
    <property type="protein sequence ID" value="SFL85337.1"/>
    <property type="molecule type" value="Genomic_DNA"/>
</dbReference>
<evidence type="ECO:0000313" key="7">
    <source>
        <dbReference type="EMBL" id="SFL85337.1"/>
    </source>
</evidence>
<dbReference type="Proteomes" id="UP000199006">
    <property type="component" value="Unassembled WGS sequence"/>
</dbReference>
<dbReference type="InterPro" id="IPR018490">
    <property type="entry name" value="cNMP-bd_dom_sf"/>
</dbReference>
<dbReference type="STRING" id="29563.SAMN02983006_02198"/>
<dbReference type="PRINTS" id="PR00034">
    <property type="entry name" value="HTHCRP"/>
</dbReference>
<evidence type="ECO:0000256" key="2">
    <source>
        <dbReference type="ARBA" id="ARBA00023125"/>
    </source>
</evidence>
<dbReference type="PROSITE" id="PS51063">
    <property type="entry name" value="HTH_CRP_2"/>
    <property type="match status" value="1"/>
</dbReference>
<dbReference type="SUPFAM" id="SSF51206">
    <property type="entry name" value="cAMP-binding domain-like"/>
    <property type="match status" value="1"/>
</dbReference>
<dbReference type="CDD" id="cd00092">
    <property type="entry name" value="HTH_CRP"/>
    <property type="match status" value="1"/>
</dbReference>
<dbReference type="InterPro" id="IPR036390">
    <property type="entry name" value="WH_DNA-bd_sf"/>
</dbReference>
<dbReference type="SMART" id="SM00419">
    <property type="entry name" value="HTH_CRP"/>
    <property type="match status" value="1"/>
</dbReference>
<gene>
    <name evidence="7" type="ORF">SAMN02983006_02198</name>
</gene>
<feature type="domain" description="Cyclic nucleotide-binding" evidence="4">
    <location>
        <begin position="9"/>
        <end position="129"/>
    </location>
</feature>
<dbReference type="AlphaFoldDB" id="A0A1I4L3W3"/>
<proteinExistence type="predicted"/>
<evidence type="ECO:0000259" key="5">
    <source>
        <dbReference type="PROSITE" id="PS50943"/>
    </source>
</evidence>
<keyword evidence="2" id="KW-0238">DNA-binding</keyword>
<accession>A0A1I4L3W3</accession>
<dbReference type="InterPro" id="IPR050397">
    <property type="entry name" value="Env_Response_Regulators"/>
</dbReference>
<dbReference type="PROSITE" id="PS50042">
    <property type="entry name" value="CNMP_BINDING_3"/>
    <property type="match status" value="1"/>
</dbReference>
<dbReference type="Pfam" id="PF13545">
    <property type="entry name" value="HTH_Crp_2"/>
    <property type="match status" value="1"/>
</dbReference>
<dbReference type="PANTHER" id="PTHR24567:SF26">
    <property type="entry name" value="REGULATORY PROTEIN YEIL"/>
    <property type="match status" value="1"/>
</dbReference>
<dbReference type="InterPro" id="IPR012318">
    <property type="entry name" value="HTH_CRP"/>
</dbReference>
<dbReference type="SMART" id="SM00100">
    <property type="entry name" value="cNMP"/>
    <property type="match status" value="1"/>
</dbReference>
<dbReference type="SUPFAM" id="SSF46785">
    <property type="entry name" value="Winged helix' DNA-binding domain"/>
    <property type="match status" value="1"/>
</dbReference>
<reference evidence="7 8" key="1">
    <citation type="submission" date="2016-10" db="EMBL/GenBank/DDBJ databases">
        <authorList>
            <person name="de Groot N.N."/>
        </authorList>
    </citation>
    <scope>NUCLEOTIDE SEQUENCE [LARGE SCALE GENOMIC DNA]</scope>
    <source>
        <strain evidence="7 8">ATCC 51327</strain>
    </source>
</reference>
<evidence type="ECO:0000259" key="4">
    <source>
        <dbReference type="PROSITE" id="PS50042"/>
    </source>
</evidence>
<dbReference type="Gene3D" id="2.60.120.10">
    <property type="entry name" value="Jelly Rolls"/>
    <property type="match status" value="1"/>
</dbReference>
<dbReference type="InterPro" id="IPR000595">
    <property type="entry name" value="cNMP-bd_dom"/>
</dbReference>
<evidence type="ECO:0000313" key="8">
    <source>
        <dbReference type="Proteomes" id="UP000199006"/>
    </source>
</evidence>
<protein>
    <submittedName>
        <fullName evidence="7">CRP/FNR family transcriptional regulator, anaerobic regulatory protein</fullName>
    </submittedName>
</protein>
<dbReference type="CDD" id="cd00038">
    <property type="entry name" value="CAP_ED"/>
    <property type="match status" value="1"/>
</dbReference>
<dbReference type="PROSITE" id="PS50943">
    <property type="entry name" value="HTH_CROC1"/>
    <property type="match status" value="1"/>
</dbReference>
<name>A0A1I4L3W3_9FIRM</name>
<organism evidence="7 8">
    <name type="scientific">Halanaerobium salsuginis</name>
    <dbReference type="NCBI Taxonomy" id="29563"/>
    <lineage>
        <taxon>Bacteria</taxon>
        <taxon>Bacillati</taxon>
        <taxon>Bacillota</taxon>
        <taxon>Clostridia</taxon>
        <taxon>Halanaerobiales</taxon>
        <taxon>Halanaerobiaceae</taxon>
        <taxon>Halanaerobium</taxon>
    </lineage>
</organism>
<feature type="domain" description="HTH cro/C1-type" evidence="5">
    <location>
        <begin position="175"/>
        <end position="196"/>
    </location>
</feature>
<evidence type="ECO:0000256" key="1">
    <source>
        <dbReference type="ARBA" id="ARBA00023015"/>
    </source>
</evidence>
<dbReference type="Gene3D" id="1.10.10.10">
    <property type="entry name" value="Winged helix-like DNA-binding domain superfamily/Winged helix DNA-binding domain"/>
    <property type="match status" value="1"/>
</dbReference>
<keyword evidence="3" id="KW-0804">Transcription</keyword>
<dbReference type="Pfam" id="PF00027">
    <property type="entry name" value="cNMP_binding"/>
    <property type="match status" value="1"/>
</dbReference>
<dbReference type="GO" id="GO:0003677">
    <property type="term" value="F:DNA binding"/>
    <property type="evidence" value="ECO:0007669"/>
    <property type="project" value="UniProtKB-KW"/>
</dbReference>
<keyword evidence="1" id="KW-0805">Transcription regulation</keyword>
<dbReference type="FunFam" id="1.10.10.10:FF:000019">
    <property type="entry name" value="Crp/Fnr family transcriptional regulator"/>
    <property type="match status" value="1"/>
</dbReference>
<dbReference type="RefSeq" id="WP_089862241.1">
    <property type="nucleotide sequence ID" value="NZ_FOTI01000036.1"/>
</dbReference>
<dbReference type="OrthoDB" id="9798104at2"/>
<sequence>MKLVKKIPFFSLLNENELKLIEKIAFEKNYQKGEYIFFEGDPGNKFFIIKSGQVKLTKMIADGSEQILNIFSDNDIIAEIVAFDKGNYPASAITITETTMIVFAQTELENLILKYPNIAIKLLREMSGRLRRAQKNVRDLALKDSSAKVAELLLFLSQKYGLKNDKDQISLDIALTQQELASMIGSSRETVSRILNQFENKGLIKTSRKKILIYQLEKLKNLT</sequence>
<dbReference type="GO" id="GO:0003700">
    <property type="term" value="F:DNA-binding transcription factor activity"/>
    <property type="evidence" value="ECO:0007669"/>
    <property type="project" value="TreeGrafter"/>
</dbReference>
<keyword evidence="8" id="KW-1185">Reference proteome</keyword>
<dbReference type="InterPro" id="IPR001387">
    <property type="entry name" value="Cro/C1-type_HTH"/>
</dbReference>
<evidence type="ECO:0000259" key="6">
    <source>
        <dbReference type="PROSITE" id="PS51063"/>
    </source>
</evidence>
<dbReference type="PANTHER" id="PTHR24567">
    <property type="entry name" value="CRP FAMILY TRANSCRIPTIONAL REGULATORY PROTEIN"/>
    <property type="match status" value="1"/>
</dbReference>
<feature type="domain" description="HTH crp-type" evidence="6">
    <location>
        <begin position="143"/>
        <end position="217"/>
    </location>
</feature>
<evidence type="ECO:0000256" key="3">
    <source>
        <dbReference type="ARBA" id="ARBA00023163"/>
    </source>
</evidence>
<dbReference type="GO" id="GO:0005829">
    <property type="term" value="C:cytosol"/>
    <property type="evidence" value="ECO:0007669"/>
    <property type="project" value="TreeGrafter"/>
</dbReference>
<dbReference type="InterPro" id="IPR036388">
    <property type="entry name" value="WH-like_DNA-bd_sf"/>
</dbReference>